<accession>E1Y8X4</accession>
<dbReference type="EMBL" id="FR695864">
    <property type="protein sequence ID" value="CBX27018.1"/>
    <property type="molecule type" value="Genomic_DNA"/>
</dbReference>
<organism evidence="1">
    <name type="scientific">uncultured Desulfobacterium sp</name>
    <dbReference type="NCBI Taxonomy" id="201089"/>
    <lineage>
        <taxon>Bacteria</taxon>
        <taxon>Pseudomonadati</taxon>
        <taxon>Thermodesulfobacteriota</taxon>
        <taxon>Desulfobacteria</taxon>
        <taxon>Desulfobacterales</taxon>
        <taxon>Desulfobacteriaceae</taxon>
        <taxon>Desulfobacterium</taxon>
        <taxon>environmental samples</taxon>
    </lineage>
</organism>
<protein>
    <submittedName>
        <fullName evidence="1">Uncharacterized protein</fullName>
    </submittedName>
</protein>
<reference evidence="1" key="1">
    <citation type="journal article" date="2011" name="Environ. Microbiol.">
        <title>Genomic insights into the metabolic potential of the polycyclic aromatic hydrocarbon degrading sulfate-reducing Deltaproteobacterium N47.</title>
        <authorList>
            <person name="Bergmann F."/>
            <person name="Selesi D."/>
            <person name="Weinmaier T."/>
            <person name="Tischler P."/>
            <person name="Rattei T."/>
            <person name="Meckenstock R.U."/>
        </authorList>
    </citation>
    <scope>NUCLEOTIDE SEQUENCE</scope>
</reference>
<dbReference type="AlphaFoldDB" id="E1Y8X4"/>
<name>E1Y8X4_9BACT</name>
<proteinExistence type="predicted"/>
<sequence length="44" mass="4816">MCGFHGNLAKKVKFIQMSIGNSLHGGAFFVFSIMNHIEGIKSCD</sequence>
<gene>
    <name evidence="1" type="ORF">N47_A10470</name>
</gene>
<evidence type="ECO:0000313" key="1">
    <source>
        <dbReference type="EMBL" id="CBX27018.1"/>
    </source>
</evidence>